<sequence length="82" mass="9394">MSQYYYSLCKQYHGKPVIIRTKDGRTHRGFINHVDRRNVYLQPIGSRNLGGFGYGFFAPRGFGFGVALGSILTLALLPFFFW</sequence>
<evidence type="ECO:0000313" key="2">
    <source>
        <dbReference type="EMBL" id="TXL67511.1"/>
    </source>
</evidence>
<keyword evidence="1" id="KW-0812">Transmembrane</keyword>
<comment type="caution">
    <text evidence="2">The sequence shown here is derived from an EMBL/GenBank/DDBJ whole genome shotgun (WGS) entry which is preliminary data.</text>
</comment>
<dbReference type="AlphaFoldDB" id="A0A5C8P1V5"/>
<reference evidence="2 3" key="1">
    <citation type="submission" date="2019-06" db="EMBL/GenBank/DDBJ databases">
        <title>Cerasibacillus sp. nov., isolated from maize field.</title>
        <authorList>
            <person name="Lin S.-Y."/>
            <person name="Tsai C.-F."/>
            <person name="Young C.-C."/>
        </authorList>
    </citation>
    <scope>NUCLEOTIDE SEQUENCE [LARGE SCALE GENOMIC DNA]</scope>
    <source>
        <strain evidence="2 3">CC-CFT480</strain>
    </source>
</reference>
<organism evidence="2 3">
    <name type="scientific">Cerasibacillus terrae</name>
    <dbReference type="NCBI Taxonomy" id="2498845"/>
    <lineage>
        <taxon>Bacteria</taxon>
        <taxon>Bacillati</taxon>
        <taxon>Bacillota</taxon>
        <taxon>Bacilli</taxon>
        <taxon>Bacillales</taxon>
        <taxon>Bacillaceae</taxon>
        <taxon>Cerasibacillus</taxon>
    </lineage>
</organism>
<accession>A0A5C8P1V5</accession>
<evidence type="ECO:0000256" key="1">
    <source>
        <dbReference type="SAM" id="Phobius"/>
    </source>
</evidence>
<proteinExistence type="predicted"/>
<keyword evidence="1" id="KW-0472">Membrane</keyword>
<dbReference type="RefSeq" id="WP_147665002.1">
    <property type="nucleotide sequence ID" value="NZ_VDUW01000001.1"/>
</dbReference>
<dbReference type="EMBL" id="VDUW01000001">
    <property type="protein sequence ID" value="TXL67511.1"/>
    <property type="molecule type" value="Genomic_DNA"/>
</dbReference>
<gene>
    <name evidence="2" type="ORF">FHP05_00395</name>
</gene>
<dbReference type="Proteomes" id="UP000321574">
    <property type="component" value="Unassembled WGS sequence"/>
</dbReference>
<keyword evidence="1" id="KW-1133">Transmembrane helix</keyword>
<name>A0A5C8P1V5_9BACI</name>
<feature type="transmembrane region" description="Helical" evidence="1">
    <location>
        <begin position="62"/>
        <end position="81"/>
    </location>
</feature>
<dbReference type="OrthoDB" id="2991597at2"/>
<protein>
    <submittedName>
        <fullName evidence="2">Uncharacterized protein</fullName>
    </submittedName>
</protein>
<evidence type="ECO:0000313" key="3">
    <source>
        <dbReference type="Proteomes" id="UP000321574"/>
    </source>
</evidence>
<keyword evidence="3" id="KW-1185">Reference proteome</keyword>